<feature type="compositionally biased region" description="Polar residues" evidence="1">
    <location>
        <begin position="123"/>
        <end position="132"/>
    </location>
</feature>
<feature type="region of interest" description="Disordered" evidence="1">
    <location>
        <begin position="123"/>
        <end position="193"/>
    </location>
</feature>
<reference evidence="2" key="1">
    <citation type="submission" date="2023-11" db="EMBL/GenBank/DDBJ databases">
        <title>Genome assemblies of two species of porcelain crab, Petrolisthes cinctipes and Petrolisthes manimaculis (Anomura: Porcellanidae).</title>
        <authorList>
            <person name="Angst P."/>
        </authorList>
    </citation>
    <scope>NUCLEOTIDE SEQUENCE</scope>
    <source>
        <strain evidence="2">PB745_02</strain>
        <tissue evidence="2">Gill</tissue>
    </source>
</reference>
<protein>
    <submittedName>
        <fullName evidence="2">Uncharacterized protein</fullName>
    </submittedName>
</protein>
<accession>A0AAE1TL18</accession>
<keyword evidence="3" id="KW-1185">Reference proteome</keyword>
<dbReference type="PRINTS" id="PR01217">
    <property type="entry name" value="PRICHEXTENSN"/>
</dbReference>
<feature type="region of interest" description="Disordered" evidence="1">
    <location>
        <begin position="1"/>
        <end position="30"/>
    </location>
</feature>
<feature type="compositionally biased region" description="Pro residues" evidence="1">
    <location>
        <begin position="136"/>
        <end position="188"/>
    </location>
</feature>
<sequence>MGGSFTSSEFTTTSSDTCGQNSSLSYPPKVISSKPGRTLVLEQENVRGSISLKNFLGKFETEYGQYLASDCVNLISARRQVGLGDYRSYTTASPYPSQDPKATLLQRNQNETLRLKRVLFLTTPTPATQTLEASPYPTPPSTTPHHTPPSTSPYPTPPSTTPHHTPPSTSPYPTPPSTTPHPHLPPLPISSLHHRSCRSWAANDTFY</sequence>
<evidence type="ECO:0000313" key="2">
    <source>
        <dbReference type="EMBL" id="KAK4289187.1"/>
    </source>
</evidence>
<name>A0AAE1TL18_9EUCA</name>
<gene>
    <name evidence="2" type="ORF">Pmani_037834</name>
</gene>
<dbReference type="AlphaFoldDB" id="A0AAE1TL18"/>
<evidence type="ECO:0000313" key="3">
    <source>
        <dbReference type="Proteomes" id="UP001292094"/>
    </source>
</evidence>
<dbReference type="EMBL" id="JAWZYT010005953">
    <property type="protein sequence ID" value="KAK4289187.1"/>
    <property type="molecule type" value="Genomic_DNA"/>
</dbReference>
<proteinExistence type="predicted"/>
<comment type="caution">
    <text evidence="2">The sequence shown here is derived from an EMBL/GenBank/DDBJ whole genome shotgun (WGS) entry which is preliminary data.</text>
</comment>
<organism evidence="2 3">
    <name type="scientific">Petrolisthes manimaculis</name>
    <dbReference type="NCBI Taxonomy" id="1843537"/>
    <lineage>
        <taxon>Eukaryota</taxon>
        <taxon>Metazoa</taxon>
        <taxon>Ecdysozoa</taxon>
        <taxon>Arthropoda</taxon>
        <taxon>Crustacea</taxon>
        <taxon>Multicrustacea</taxon>
        <taxon>Malacostraca</taxon>
        <taxon>Eumalacostraca</taxon>
        <taxon>Eucarida</taxon>
        <taxon>Decapoda</taxon>
        <taxon>Pleocyemata</taxon>
        <taxon>Anomura</taxon>
        <taxon>Galatheoidea</taxon>
        <taxon>Porcellanidae</taxon>
        <taxon>Petrolisthes</taxon>
    </lineage>
</organism>
<feature type="compositionally biased region" description="Low complexity" evidence="1">
    <location>
        <begin position="1"/>
        <end position="17"/>
    </location>
</feature>
<evidence type="ECO:0000256" key="1">
    <source>
        <dbReference type="SAM" id="MobiDB-lite"/>
    </source>
</evidence>
<dbReference type="Proteomes" id="UP001292094">
    <property type="component" value="Unassembled WGS sequence"/>
</dbReference>